<dbReference type="OrthoDB" id="10552329at2759"/>
<keyword evidence="2" id="KW-1185">Reference proteome</keyword>
<name>A0A0M0JY87_9EUKA</name>
<proteinExistence type="predicted"/>
<gene>
    <name evidence="1" type="ORF">Ctob_008398</name>
</gene>
<sequence>MHAHLLTRGLPSINGTSNLLAWKNRTRLQRHIQAAEAERHLAAAAVAASGLDVLLMESTHVMLGDPSNVLHALARAGAVETAVPRGVCTGRSVGFFGCGPWWSLVWLRGAGTEEQRTRAVAFQLRSLEVGFVDFYLRWWNGAHCIFQGFGKNVERCTRELEAGLTAADLVNLTRPANVRLAGGCSTSGGLELGLLPPSFYAQNVLYGPIEPAGANALISRAPKPSQRDRLRLDRYDQQDFEELVASMKANKLWMLPS</sequence>
<accession>A0A0M0JY87</accession>
<protein>
    <submittedName>
        <fullName evidence="1">Uncharacterized protein</fullName>
    </submittedName>
</protein>
<reference evidence="2" key="1">
    <citation type="journal article" date="2015" name="PLoS Genet.">
        <title>Genome Sequence and Transcriptome Analyses of Chrysochromulina tobin: Metabolic Tools for Enhanced Algal Fitness in the Prominent Order Prymnesiales (Haptophyceae).</title>
        <authorList>
            <person name="Hovde B.T."/>
            <person name="Deodato C.R."/>
            <person name="Hunsperger H.M."/>
            <person name="Ryken S.A."/>
            <person name="Yost W."/>
            <person name="Jha R.K."/>
            <person name="Patterson J."/>
            <person name="Monnat R.J. Jr."/>
            <person name="Barlow S.B."/>
            <person name="Starkenburg S.R."/>
            <person name="Cattolico R.A."/>
        </authorList>
    </citation>
    <scope>NUCLEOTIDE SEQUENCE</scope>
    <source>
        <strain evidence="2">CCMP291</strain>
    </source>
</reference>
<evidence type="ECO:0000313" key="2">
    <source>
        <dbReference type="Proteomes" id="UP000037460"/>
    </source>
</evidence>
<dbReference type="Proteomes" id="UP000037460">
    <property type="component" value="Unassembled WGS sequence"/>
</dbReference>
<organism evidence="1 2">
    <name type="scientific">Chrysochromulina tobinii</name>
    <dbReference type="NCBI Taxonomy" id="1460289"/>
    <lineage>
        <taxon>Eukaryota</taxon>
        <taxon>Haptista</taxon>
        <taxon>Haptophyta</taxon>
        <taxon>Prymnesiophyceae</taxon>
        <taxon>Prymnesiales</taxon>
        <taxon>Chrysochromulinaceae</taxon>
        <taxon>Chrysochromulina</taxon>
    </lineage>
</organism>
<comment type="caution">
    <text evidence="1">The sequence shown here is derived from an EMBL/GenBank/DDBJ whole genome shotgun (WGS) entry which is preliminary data.</text>
</comment>
<evidence type="ECO:0000313" key="1">
    <source>
        <dbReference type="EMBL" id="KOO31529.1"/>
    </source>
</evidence>
<dbReference type="AlphaFoldDB" id="A0A0M0JY87"/>
<dbReference type="EMBL" id="JWZX01001993">
    <property type="protein sequence ID" value="KOO31529.1"/>
    <property type="molecule type" value="Genomic_DNA"/>
</dbReference>